<feature type="region of interest" description="Disordered" evidence="1">
    <location>
        <begin position="1"/>
        <end position="22"/>
    </location>
</feature>
<dbReference type="AlphaFoldDB" id="A0AAN6GIH9"/>
<keyword evidence="3" id="KW-1185">Reference proteome</keyword>
<evidence type="ECO:0000313" key="2">
    <source>
        <dbReference type="EMBL" id="KAK0542828.1"/>
    </source>
</evidence>
<dbReference type="Proteomes" id="UP001176517">
    <property type="component" value="Unassembled WGS sequence"/>
</dbReference>
<gene>
    <name evidence="2" type="ORF">OC846_006623</name>
</gene>
<evidence type="ECO:0000313" key="3">
    <source>
        <dbReference type="Proteomes" id="UP001176517"/>
    </source>
</evidence>
<feature type="region of interest" description="Disordered" evidence="1">
    <location>
        <begin position="191"/>
        <end position="221"/>
    </location>
</feature>
<reference evidence="2" key="1">
    <citation type="journal article" date="2023" name="PhytoFront">
        <title>Draft Genome Resources of Seven Strains of Tilletia horrida, Causal Agent of Kernel Smut of Rice.</title>
        <authorList>
            <person name="Khanal S."/>
            <person name="Antony Babu S."/>
            <person name="Zhou X.G."/>
        </authorList>
    </citation>
    <scope>NUCLEOTIDE SEQUENCE</scope>
    <source>
        <strain evidence="2">TX6</strain>
    </source>
</reference>
<comment type="caution">
    <text evidence="2">The sequence shown here is derived from an EMBL/GenBank/DDBJ whole genome shotgun (WGS) entry which is preliminary data.</text>
</comment>
<feature type="compositionally biased region" description="Acidic residues" evidence="1">
    <location>
        <begin position="193"/>
        <end position="203"/>
    </location>
</feature>
<sequence length="365" mass="39974">MTGRLSRSKEKARTHLASARAAPRCQKGCLDPQNPSLRALKAGCACSRSGGAARDYASEAAPVASSDTADAALTEMHPSSATSAVSLDVVLAAAEAAINTANEIDLREVSRAQDPPHASPPPLPAFMSGLQAQAILNEINPTSAFSAAARVNSPGSDSEEDSDLPAGQITRPPDTRMHSAFDSIMDAISEEATQQEDEDDNAVEDQISSQQAGSMLDSGNAHNYLRENIKYERDTEERNRLMRRNLWRITKSVAEFGARTGTAVFFAWANLEPGKHKVQDMVYADPILCDPSRPTLRNMAQSMFHTFTRETELYRESKRATTIEHLQERQVWQAKELEFLARIQQLESQLHRTPRSTSGPDPNLS</sequence>
<dbReference type="EMBL" id="JAPDMZ010000443">
    <property type="protein sequence ID" value="KAK0542828.1"/>
    <property type="molecule type" value="Genomic_DNA"/>
</dbReference>
<proteinExistence type="predicted"/>
<evidence type="ECO:0000256" key="1">
    <source>
        <dbReference type="SAM" id="MobiDB-lite"/>
    </source>
</evidence>
<organism evidence="2 3">
    <name type="scientific">Tilletia horrida</name>
    <dbReference type="NCBI Taxonomy" id="155126"/>
    <lineage>
        <taxon>Eukaryota</taxon>
        <taxon>Fungi</taxon>
        <taxon>Dikarya</taxon>
        <taxon>Basidiomycota</taxon>
        <taxon>Ustilaginomycotina</taxon>
        <taxon>Exobasidiomycetes</taxon>
        <taxon>Tilletiales</taxon>
        <taxon>Tilletiaceae</taxon>
        <taxon>Tilletia</taxon>
    </lineage>
</organism>
<name>A0AAN6GIH9_9BASI</name>
<protein>
    <submittedName>
        <fullName evidence="2">Uncharacterized protein</fullName>
    </submittedName>
</protein>
<feature type="region of interest" description="Disordered" evidence="1">
    <location>
        <begin position="148"/>
        <end position="177"/>
    </location>
</feature>
<accession>A0AAN6GIH9</accession>